<dbReference type="EMBL" id="JBHRXY010000002">
    <property type="protein sequence ID" value="MFC3628449.1"/>
    <property type="molecule type" value="Genomic_DNA"/>
</dbReference>
<dbReference type="Proteomes" id="UP001595539">
    <property type="component" value="Unassembled WGS sequence"/>
</dbReference>
<protein>
    <submittedName>
        <fullName evidence="1">Uncharacterized protein</fullName>
    </submittedName>
</protein>
<organism evidence="1 2">
    <name type="scientific">Paracoccus angustae</name>
    <dbReference type="NCBI Taxonomy" id="1671480"/>
    <lineage>
        <taxon>Bacteria</taxon>
        <taxon>Pseudomonadati</taxon>
        <taxon>Pseudomonadota</taxon>
        <taxon>Alphaproteobacteria</taxon>
        <taxon>Rhodobacterales</taxon>
        <taxon>Paracoccaceae</taxon>
        <taxon>Paracoccus</taxon>
    </lineage>
</organism>
<keyword evidence="2" id="KW-1185">Reference proteome</keyword>
<name>A0ABV7U075_9RHOB</name>
<comment type="caution">
    <text evidence="1">The sequence shown here is derived from an EMBL/GenBank/DDBJ whole genome shotgun (WGS) entry which is preliminary data.</text>
</comment>
<evidence type="ECO:0000313" key="2">
    <source>
        <dbReference type="Proteomes" id="UP001595539"/>
    </source>
</evidence>
<evidence type="ECO:0000313" key="1">
    <source>
        <dbReference type="EMBL" id="MFC3628449.1"/>
    </source>
</evidence>
<accession>A0ABV7U075</accession>
<proteinExistence type="predicted"/>
<sequence length="45" mass="5129">MSVRVVVLFLLVMVAVALLRGPAFRRGLARILGIRPANRRSRRRD</sequence>
<gene>
    <name evidence="1" type="ORF">ACFOM8_03220</name>
</gene>
<reference evidence="2" key="1">
    <citation type="journal article" date="2019" name="Int. J. Syst. Evol. Microbiol.">
        <title>The Global Catalogue of Microorganisms (GCM) 10K type strain sequencing project: providing services to taxonomists for standard genome sequencing and annotation.</title>
        <authorList>
            <consortium name="The Broad Institute Genomics Platform"/>
            <consortium name="The Broad Institute Genome Sequencing Center for Infectious Disease"/>
            <person name="Wu L."/>
            <person name="Ma J."/>
        </authorList>
    </citation>
    <scope>NUCLEOTIDE SEQUENCE [LARGE SCALE GENOMIC DNA]</scope>
    <source>
        <strain evidence="2">KCTC 42473</strain>
    </source>
</reference>
<dbReference type="RefSeq" id="WP_377759269.1">
    <property type="nucleotide sequence ID" value="NZ_JBHRXY010000002.1"/>
</dbReference>